<gene>
    <name evidence="3" type="ordered locus">Desac_2956</name>
</gene>
<accession>F2NIY9</accession>
<dbReference type="Proteomes" id="UP000000483">
    <property type="component" value="Chromosome"/>
</dbReference>
<reference evidence="4" key="2">
    <citation type="submission" date="2011-03" db="EMBL/GenBank/DDBJ databases">
        <title>The complete genome of Desulfobacca acetoxidans DSM 11109.</title>
        <authorList>
            <consortium name="US DOE Joint Genome Institute (JGI-PGF)"/>
            <person name="Lucas S."/>
            <person name="Copeland A."/>
            <person name="Lapidus A."/>
            <person name="Bruce D."/>
            <person name="Goodwin L."/>
            <person name="Pitluck S."/>
            <person name="Peters L."/>
            <person name="Kyrpides N."/>
            <person name="Mavromatis K."/>
            <person name="Ivanova N."/>
            <person name="Ovchinnikova G."/>
            <person name="Teshima H."/>
            <person name="Detter J.C."/>
            <person name="Han C."/>
            <person name="Land M."/>
            <person name="Hauser L."/>
            <person name="Markowitz V."/>
            <person name="Cheng J.-F."/>
            <person name="Hugenholtz P."/>
            <person name="Woyke T."/>
            <person name="Wu D."/>
            <person name="Spring S."/>
            <person name="Schueler E."/>
            <person name="Brambilla E."/>
            <person name="Klenk H.-P."/>
            <person name="Eisen J.A."/>
        </authorList>
    </citation>
    <scope>NUCLEOTIDE SEQUENCE [LARGE SCALE GENOMIC DNA]</scope>
    <source>
        <strain evidence="4">ATCC 700848 / DSM 11109 / ASRB2</strain>
    </source>
</reference>
<evidence type="ECO:0000313" key="4">
    <source>
        <dbReference type="Proteomes" id="UP000000483"/>
    </source>
</evidence>
<keyword evidence="4" id="KW-1185">Reference proteome</keyword>
<dbReference type="KEGG" id="dao:Desac_2956"/>
<protein>
    <recommendedName>
        <fullName evidence="5">PEP motif anchor domain protein</fullName>
    </recommendedName>
</protein>
<name>F2NIY9_DESAR</name>
<dbReference type="EMBL" id="CP002629">
    <property type="protein sequence ID" value="AEB10754.1"/>
    <property type="molecule type" value="Genomic_DNA"/>
</dbReference>
<evidence type="ECO:0008006" key="5">
    <source>
        <dbReference type="Google" id="ProtNLM"/>
    </source>
</evidence>
<dbReference type="OrthoDB" id="9758333at2"/>
<evidence type="ECO:0000313" key="3">
    <source>
        <dbReference type="EMBL" id="AEB10754.1"/>
    </source>
</evidence>
<organism evidence="3 4">
    <name type="scientific">Desulfobacca acetoxidans (strain ATCC 700848 / DSM 11109 / ASRB2)</name>
    <dbReference type="NCBI Taxonomy" id="880072"/>
    <lineage>
        <taxon>Bacteria</taxon>
        <taxon>Pseudomonadati</taxon>
        <taxon>Thermodesulfobacteriota</taxon>
        <taxon>Desulfobaccia</taxon>
        <taxon>Desulfobaccales</taxon>
        <taxon>Desulfobaccaceae</taxon>
        <taxon>Desulfobacca</taxon>
    </lineage>
</organism>
<feature type="signal peptide" evidence="2">
    <location>
        <begin position="1"/>
        <end position="23"/>
    </location>
</feature>
<feature type="transmembrane region" description="Helical" evidence="1">
    <location>
        <begin position="180"/>
        <end position="202"/>
    </location>
</feature>
<evidence type="ECO:0000256" key="2">
    <source>
        <dbReference type="SAM" id="SignalP"/>
    </source>
</evidence>
<evidence type="ECO:0000256" key="1">
    <source>
        <dbReference type="SAM" id="Phobius"/>
    </source>
</evidence>
<keyword evidence="2" id="KW-0732">Signal</keyword>
<sequence>MFKKMTVLAAVVVALMSFTPAYGYFITSTGDSALSGAYVDDMSMWIPGDWIAAYHLLPPNQSYIAVDNHFWFDSTYSGQWNMTGQYLDNGTYSDEGFSALKIGFGGGTSAFGFHWGASDYQWALTAYDASDTAIESYSLPITHASSAGEFYGIAASNIAYALLTNVSGTYDWVMIDDLHIAASAVPVPGALWLLGTGLVRLLGLRRKISR</sequence>
<keyword evidence="1" id="KW-1133">Transmembrane helix</keyword>
<dbReference type="AlphaFoldDB" id="F2NIY9"/>
<keyword evidence="1" id="KW-0812">Transmembrane</keyword>
<reference evidence="3 4" key="1">
    <citation type="journal article" date="2011" name="Stand. Genomic Sci.">
        <title>Complete genome sequence of the acetate-degrading sulfate reducer Desulfobacca acetoxidans type strain (ASRB2).</title>
        <authorList>
            <person name="Goker M."/>
            <person name="Teshima H."/>
            <person name="Lapidus A."/>
            <person name="Nolan M."/>
            <person name="Lucas S."/>
            <person name="Hammon N."/>
            <person name="Deshpande S."/>
            <person name="Cheng J.F."/>
            <person name="Tapia R."/>
            <person name="Han C."/>
            <person name="Goodwin L."/>
            <person name="Pitluck S."/>
            <person name="Huntemann M."/>
            <person name="Liolios K."/>
            <person name="Ivanova N."/>
            <person name="Pagani I."/>
            <person name="Mavromatis K."/>
            <person name="Ovchinikova G."/>
            <person name="Pati A."/>
            <person name="Chen A."/>
            <person name="Palaniappan K."/>
            <person name="Land M."/>
            <person name="Hauser L."/>
            <person name="Brambilla E.M."/>
            <person name="Rohde M."/>
            <person name="Spring S."/>
            <person name="Detter J.C."/>
            <person name="Woyke T."/>
            <person name="Bristow J."/>
            <person name="Eisen J.A."/>
            <person name="Markowitz V."/>
            <person name="Hugenholtz P."/>
            <person name="Kyrpides N.C."/>
            <person name="Klenk H.P."/>
        </authorList>
    </citation>
    <scope>NUCLEOTIDE SEQUENCE [LARGE SCALE GENOMIC DNA]</scope>
    <source>
        <strain evidence="4">ATCC 700848 / DSM 11109 / ASRB2</strain>
    </source>
</reference>
<dbReference type="HOGENOM" id="CLU_1308444_0_0_7"/>
<proteinExistence type="predicted"/>
<keyword evidence="1" id="KW-0472">Membrane</keyword>
<feature type="chain" id="PRO_5003282671" description="PEP motif anchor domain protein" evidence="2">
    <location>
        <begin position="24"/>
        <end position="210"/>
    </location>
</feature>
<dbReference type="RefSeq" id="WP_013707863.1">
    <property type="nucleotide sequence ID" value="NC_015388.1"/>
</dbReference>